<feature type="compositionally biased region" description="Basic and acidic residues" evidence="1">
    <location>
        <begin position="218"/>
        <end position="233"/>
    </location>
</feature>
<protein>
    <submittedName>
        <fullName evidence="2">(pine wood nematode) hypothetical protein</fullName>
    </submittedName>
</protein>
<dbReference type="InterPro" id="IPR013083">
    <property type="entry name" value="Znf_RING/FYVE/PHD"/>
</dbReference>
<evidence type="ECO:0000313" key="5">
    <source>
        <dbReference type="WBParaSite" id="BXY_1517700.1"/>
    </source>
</evidence>
<proteinExistence type="predicted"/>
<feature type="region of interest" description="Disordered" evidence="1">
    <location>
        <begin position="12"/>
        <end position="105"/>
    </location>
</feature>
<dbReference type="EMBL" id="CAJFCV020000003">
    <property type="protein sequence ID" value="CAG9109551.1"/>
    <property type="molecule type" value="Genomic_DNA"/>
</dbReference>
<feature type="compositionally biased region" description="Low complexity" evidence="1">
    <location>
        <begin position="40"/>
        <end position="58"/>
    </location>
</feature>
<dbReference type="OrthoDB" id="10538560at2759"/>
<accession>A0A1I7SQ32</accession>
<sequence>MSVLMGLSEYPLATSNPAQQPPFGYQWSNNNRTSPNSMGSTNNSPSPLNSNAPPMNNPTAPSPLIGSQPNMGPPTSSSNNQENSTPPLSNHGGTPPQQDNECPQVIKSPFDDELRCMPLNPQMHLPPTQHEHLRNLLINTRYNAPDIPQLRAQFPPSVNTLQGHNFITSLYPQVQNLNRSQCFVVQAPRIPPPPVMMPQQQPPAPAPPPPKKKRQTKKEKEEQKKREEEEKRMMQQPMMMHNPQMFNHMPPGQFMPGPMPGQMPMQMMGMDPNRPSSSEMRDPCLMSPNAMLPHMKGPDGFAVPGPVMNRFKPPTERIVEANHSCVSCQQPVSPEMKGIRCTASGMGCGSVFHASCVNINPDALYQFQFEQQCEWSCINCAKRRNGFF</sequence>
<gene>
    <name evidence="2" type="ORF">BXYJ_LOCUS7209</name>
</gene>
<reference evidence="2" key="2">
    <citation type="submission" date="2020-09" db="EMBL/GenBank/DDBJ databases">
        <authorList>
            <person name="Kikuchi T."/>
        </authorList>
    </citation>
    <scope>NUCLEOTIDE SEQUENCE</scope>
    <source>
        <strain evidence="2">Ka4C1</strain>
    </source>
</reference>
<evidence type="ECO:0000313" key="2">
    <source>
        <dbReference type="EMBL" id="CAD5222241.1"/>
    </source>
</evidence>
<name>A0A1I7SQ32_BURXY</name>
<dbReference type="Proteomes" id="UP000582659">
    <property type="component" value="Unassembled WGS sequence"/>
</dbReference>
<dbReference type="InterPro" id="IPR011011">
    <property type="entry name" value="Znf_FYVE_PHD"/>
</dbReference>
<dbReference type="WBParaSite" id="BXY_1517700.1">
    <property type="protein sequence ID" value="BXY_1517700.1"/>
    <property type="gene ID" value="BXY_1517700"/>
</dbReference>
<dbReference type="Gene3D" id="3.30.40.10">
    <property type="entry name" value="Zinc/RING finger domain, C3HC4 (zinc finger)"/>
    <property type="match status" value="1"/>
</dbReference>
<dbReference type="AlphaFoldDB" id="A0A1I7SQ32"/>
<feature type="compositionally biased region" description="Polar residues" evidence="1">
    <location>
        <begin position="65"/>
        <end position="101"/>
    </location>
</feature>
<dbReference type="SUPFAM" id="SSF57903">
    <property type="entry name" value="FYVE/PHD zinc finger"/>
    <property type="match status" value="1"/>
</dbReference>
<evidence type="ECO:0000313" key="4">
    <source>
        <dbReference type="Proteomes" id="UP000659654"/>
    </source>
</evidence>
<keyword evidence="4" id="KW-1185">Reference proteome</keyword>
<evidence type="ECO:0000256" key="1">
    <source>
        <dbReference type="SAM" id="MobiDB-lite"/>
    </source>
</evidence>
<reference evidence="5" key="1">
    <citation type="submission" date="2016-11" db="UniProtKB">
        <authorList>
            <consortium name="WormBaseParasite"/>
        </authorList>
    </citation>
    <scope>IDENTIFICATION</scope>
</reference>
<dbReference type="Proteomes" id="UP000659654">
    <property type="component" value="Unassembled WGS sequence"/>
</dbReference>
<dbReference type="Proteomes" id="UP000095284">
    <property type="component" value="Unplaced"/>
</dbReference>
<organism evidence="3 5">
    <name type="scientific">Bursaphelenchus xylophilus</name>
    <name type="common">Pinewood nematode worm</name>
    <name type="synonym">Aphelenchoides xylophilus</name>
    <dbReference type="NCBI Taxonomy" id="6326"/>
    <lineage>
        <taxon>Eukaryota</taxon>
        <taxon>Metazoa</taxon>
        <taxon>Ecdysozoa</taxon>
        <taxon>Nematoda</taxon>
        <taxon>Chromadorea</taxon>
        <taxon>Rhabditida</taxon>
        <taxon>Tylenchina</taxon>
        <taxon>Tylenchomorpha</taxon>
        <taxon>Aphelenchoidea</taxon>
        <taxon>Aphelenchoididae</taxon>
        <taxon>Bursaphelenchus</taxon>
    </lineage>
</organism>
<evidence type="ECO:0000313" key="3">
    <source>
        <dbReference type="Proteomes" id="UP000095284"/>
    </source>
</evidence>
<feature type="region of interest" description="Disordered" evidence="1">
    <location>
        <begin position="190"/>
        <end position="235"/>
    </location>
</feature>
<feature type="compositionally biased region" description="Polar residues" evidence="1">
    <location>
        <begin position="26"/>
        <end position="39"/>
    </location>
</feature>
<feature type="compositionally biased region" description="Pro residues" evidence="1">
    <location>
        <begin position="190"/>
        <end position="209"/>
    </location>
</feature>
<dbReference type="EMBL" id="CAJFDI010000003">
    <property type="protein sequence ID" value="CAD5222241.1"/>
    <property type="molecule type" value="Genomic_DNA"/>
</dbReference>